<evidence type="ECO:0000256" key="2">
    <source>
        <dbReference type="ARBA" id="ARBA00022771"/>
    </source>
</evidence>
<dbReference type="KEGG" id="mis:MICPUN_60997"/>
<dbReference type="EMBL" id="CP001575">
    <property type="protein sequence ID" value="ACO69321.1"/>
    <property type="molecule type" value="Genomic_DNA"/>
</dbReference>
<keyword evidence="1" id="KW-0479">Metal-binding</keyword>
<dbReference type="Proteomes" id="UP000002009">
    <property type="component" value="Chromosome 8"/>
</dbReference>
<keyword evidence="6" id="KW-1133">Transmembrane helix</keyword>
<dbReference type="InterPro" id="IPR011990">
    <property type="entry name" value="TPR-like_helical_dom_sf"/>
</dbReference>
<evidence type="ECO:0000256" key="4">
    <source>
        <dbReference type="PROSITE-ProRule" id="PRU00134"/>
    </source>
</evidence>
<evidence type="ECO:0000256" key="1">
    <source>
        <dbReference type="ARBA" id="ARBA00022723"/>
    </source>
</evidence>
<dbReference type="GO" id="GO:0008270">
    <property type="term" value="F:zinc ion binding"/>
    <property type="evidence" value="ECO:0007669"/>
    <property type="project" value="UniProtKB-KW"/>
</dbReference>
<feature type="compositionally biased region" description="Acidic residues" evidence="5">
    <location>
        <begin position="12"/>
        <end position="25"/>
    </location>
</feature>
<proteinExistence type="predicted"/>
<feature type="compositionally biased region" description="Low complexity" evidence="5">
    <location>
        <begin position="208"/>
        <end position="239"/>
    </location>
</feature>
<dbReference type="PROSITE" id="PS50865">
    <property type="entry name" value="ZF_MYND_2"/>
    <property type="match status" value="1"/>
</dbReference>
<feature type="region of interest" description="Disordered" evidence="5">
    <location>
        <begin position="82"/>
        <end position="103"/>
    </location>
</feature>
<dbReference type="OMA" id="KWLGHTH"/>
<dbReference type="OrthoDB" id="550206at2759"/>
<accession>C1FGU3</accession>
<name>C1FGU3_MICCC</name>
<dbReference type="eggNOG" id="ENOG502RREE">
    <property type="taxonomic scope" value="Eukaryota"/>
</dbReference>
<dbReference type="GeneID" id="8245977"/>
<keyword evidence="6" id="KW-0472">Membrane</keyword>
<evidence type="ECO:0000313" key="8">
    <source>
        <dbReference type="EMBL" id="ACO69321.1"/>
    </source>
</evidence>
<gene>
    <name evidence="8" type="ORF">MICPUN_60997</name>
</gene>
<dbReference type="InParanoid" id="C1FGU3"/>
<keyword evidence="2 4" id="KW-0863">Zinc-finger</keyword>
<evidence type="ECO:0000256" key="6">
    <source>
        <dbReference type="SAM" id="Phobius"/>
    </source>
</evidence>
<keyword evidence="3" id="KW-0862">Zinc</keyword>
<feature type="transmembrane region" description="Helical" evidence="6">
    <location>
        <begin position="56"/>
        <end position="78"/>
    </location>
</feature>
<evidence type="ECO:0000256" key="5">
    <source>
        <dbReference type="SAM" id="MobiDB-lite"/>
    </source>
</evidence>
<dbReference type="SUPFAM" id="SSF48452">
    <property type="entry name" value="TPR-like"/>
    <property type="match status" value="1"/>
</dbReference>
<feature type="region of interest" description="Disordered" evidence="5">
    <location>
        <begin position="208"/>
        <end position="247"/>
    </location>
</feature>
<feature type="region of interest" description="Disordered" evidence="5">
    <location>
        <begin position="1"/>
        <end position="55"/>
    </location>
</feature>
<dbReference type="RefSeq" id="XP_002508063.1">
    <property type="nucleotide sequence ID" value="XM_002508017.1"/>
</dbReference>
<sequence>MSQATTRPLAELDIDDPDLTDEELDALLTKLAEEEAAERLGADDEDDEDDDSSKSASMGTLIAAVVGTVLLAASTFIVRKLRRKKAPPPANVPSDEPTILQAPGTSNNVVRRKKPVKKKVVKKKTADKKACAHCGATEAKTASGKLLRCGRCKAVSFCSADCQKAHWPTHKSECKPAEAPAPAAPAAAPAAATAPALNAAAPAFVPPGSSTPAAPAAPAADGNPANAPGADEPPSAAADPDADDAARRAALQERINNDRENMRKLQQLRIYLQAASQMFWRGEYRRAVEVLQQVAEKCHGIPSGEMMECEALRLCGHCLIRLKQFDAADRCLDMCMDVAKTVEMPALIANVHIAQGQLASQREPPDYPEALKHHEAARVIARECEDISAEAAACLNCANTMGKMGDKERGMELQYEALGLRRKQVADAQLEIAEAKKILDENPPASTDVPEGATTQEQAAAAAADPTQVKRRRAMMDLANSKRSLQEARRAEAAALANVATAVAGADGDKASRATDAAALYEQSIEILRSEDSFTDKQLELAVVLNLANVYDNHVPNGHGTGVEYRRELDEMVRKNVQGKEGLPDVCGVCEERTNPLDMVRTSERGVDEDADDMTALTVLDCMHCHHSKCWTARKETGKGCPDCHRDEPDGNAFV</sequence>
<feature type="domain" description="MYND-type" evidence="7">
    <location>
        <begin position="131"/>
        <end position="174"/>
    </location>
</feature>
<dbReference type="Pfam" id="PF01753">
    <property type="entry name" value="zf-MYND"/>
    <property type="match status" value="1"/>
</dbReference>
<evidence type="ECO:0000313" key="9">
    <source>
        <dbReference type="Proteomes" id="UP000002009"/>
    </source>
</evidence>
<dbReference type="AlphaFoldDB" id="C1FGU3"/>
<dbReference type="SUPFAM" id="SSF144232">
    <property type="entry name" value="HIT/MYND zinc finger-like"/>
    <property type="match status" value="1"/>
</dbReference>
<protein>
    <recommendedName>
        <fullName evidence="7">MYND-type domain-containing protein</fullName>
    </recommendedName>
</protein>
<keyword evidence="6" id="KW-0812">Transmembrane</keyword>
<dbReference type="InterPro" id="IPR002893">
    <property type="entry name" value="Znf_MYND"/>
</dbReference>
<keyword evidence="9" id="KW-1185">Reference proteome</keyword>
<evidence type="ECO:0000259" key="7">
    <source>
        <dbReference type="PROSITE" id="PS50865"/>
    </source>
</evidence>
<reference evidence="8 9" key="1">
    <citation type="journal article" date="2009" name="Science">
        <title>Green evolution and dynamic adaptations revealed by genomes of the marine picoeukaryotes Micromonas.</title>
        <authorList>
            <person name="Worden A.Z."/>
            <person name="Lee J.H."/>
            <person name="Mock T."/>
            <person name="Rouze P."/>
            <person name="Simmons M.P."/>
            <person name="Aerts A.L."/>
            <person name="Allen A.E."/>
            <person name="Cuvelier M.L."/>
            <person name="Derelle E."/>
            <person name="Everett M.V."/>
            <person name="Foulon E."/>
            <person name="Grimwood J."/>
            <person name="Gundlach H."/>
            <person name="Henrissat B."/>
            <person name="Napoli C."/>
            <person name="McDonald S.M."/>
            <person name="Parker M.S."/>
            <person name="Rombauts S."/>
            <person name="Salamov A."/>
            <person name="Von Dassow P."/>
            <person name="Badger J.H."/>
            <person name="Coutinho P.M."/>
            <person name="Demir E."/>
            <person name="Dubchak I."/>
            <person name="Gentemann C."/>
            <person name="Eikrem W."/>
            <person name="Gready J.E."/>
            <person name="John U."/>
            <person name="Lanier W."/>
            <person name="Lindquist E.A."/>
            <person name="Lucas S."/>
            <person name="Mayer K.F."/>
            <person name="Moreau H."/>
            <person name="Not F."/>
            <person name="Otillar R."/>
            <person name="Panaud O."/>
            <person name="Pangilinan J."/>
            <person name="Paulsen I."/>
            <person name="Piegu B."/>
            <person name="Poliakov A."/>
            <person name="Robbens S."/>
            <person name="Schmutz J."/>
            <person name="Toulza E."/>
            <person name="Wyss T."/>
            <person name="Zelensky A."/>
            <person name="Zhou K."/>
            <person name="Armbrust E.V."/>
            <person name="Bhattacharya D."/>
            <person name="Goodenough U.W."/>
            <person name="Van de Peer Y."/>
            <person name="Grigoriev I.V."/>
        </authorList>
    </citation>
    <scope>NUCLEOTIDE SEQUENCE [LARGE SCALE GENOMIC DNA]</scope>
    <source>
        <strain evidence="9">RCC299 / NOUM17</strain>
    </source>
</reference>
<organism evidence="8 9">
    <name type="scientific">Micromonas commoda (strain RCC299 / NOUM17 / CCMP2709)</name>
    <name type="common">Picoplanktonic green alga</name>
    <dbReference type="NCBI Taxonomy" id="296587"/>
    <lineage>
        <taxon>Eukaryota</taxon>
        <taxon>Viridiplantae</taxon>
        <taxon>Chlorophyta</taxon>
        <taxon>Mamiellophyceae</taxon>
        <taxon>Mamiellales</taxon>
        <taxon>Mamiellaceae</taxon>
        <taxon>Micromonas</taxon>
    </lineage>
</organism>
<dbReference type="Gene3D" id="6.10.140.2220">
    <property type="match status" value="1"/>
</dbReference>
<dbReference type="Gene3D" id="1.25.40.10">
    <property type="entry name" value="Tetratricopeptide repeat domain"/>
    <property type="match status" value="1"/>
</dbReference>
<dbReference type="PROSITE" id="PS01360">
    <property type="entry name" value="ZF_MYND_1"/>
    <property type="match status" value="1"/>
</dbReference>
<feature type="region of interest" description="Disordered" evidence="5">
    <location>
        <begin position="441"/>
        <end position="467"/>
    </location>
</feature>
<evidence type="ECO:0000256" key="3">
    <source>
        <dbReference type="ARBA" id="ARBA00022833"/>
    </source>
</evidence>
<feature type="compositionally biased region" description="Basic and acidic residues" evidence="5">
    <location>
        <begin position="31"/>
        <end position="42"/>
    </location>
</feature>